<evidence type="ECO:0000256" key="6">
    <source>
        <dbReference type="ARBA" id="ARBA00022832"/>
    </source>
</evidence>
<keyword evidence="5" id="KW-0275">Fatty acid biosynthesis</keyword>
<dbReference type="InParanoid" id="H2YBS8"/>
<evidence type="ECO:0000256" key="7">
    <source>
        <dbReference type="ARBA" id="ARBA00022857"/>
    </source>
</evidence>
<evidence type="ECO:0000256" key="12">
    <source>
        <dbReference type="ARBA" id="ARBA00039126"/>
    </source>
</evidence>
<dbReference type="eggNOG" id="KOG4498">
    <property type="taxonomic scope" value="Eukaryota"/>
</dbReference>
<evidence type="ECO:0000256" key="3">
    <source>
        <dbReference type="ARBA" id="ARBA00022501"/>
    </source>
</evidence>
<dbReference type="PANTHER" id="PTHR28630:SF29">
    <property type="entry name" value="PROSTAMIDE_PROSTAGLANDIN F SYNTHASE"/>
    <property type="match status" value="1"/>
</dbReference>
<dbReference type="InterPro" id="IPR032801">
    <property type="entry name" value="PXL2A/B/C"/>
</dbReference>
<comment type="function">
    <text evidence="10">Catalyzes the reduction of prostaglandin-ethanolamide H(2) (prostamide H(2)) to prostamide F(2alpha) with NADPH as proton donor. Also able to reduce prostaglandin H(2) to prostaglandin F(2alpha).</text>
</comment>
<evidence type="ECO:0000256" key="4">
    <source>
        <dbReference type="ARBA" id="ARBA00022516"/>
    </source>
</evidence>
<reference evidence="17" key="3">
    <citation type="submission" date="2025-09" db="UniProtKB">
        <authorList>
            <consortium name="Ensembl"/>
        </authorList>
    </citation>
    <scope>IDENTIFICATION</scope>
</reference>
<dbReference type="GO" id="GO:0005829">
    <property type="term" value="C:cytosol"/>
    <property type="evidence" value="ECO:0007669"/>
    <property type="project" value="UniProtKB-SubCell"/>
</dbReference>
<proteinExistence type="inferred from homology"/>
<dbReference type="STRING" id="51511.ENSCSAVP00000002776"/>
<evidence type="ECO:0000256" key="11">
    <source>
        <dbReference type="ARBA" id="ARBA00037965"/>
    </source>
</evidence>
<comment type="catalytic activity">
    <reaction evidence="15">
        <text>prostaglandin H2 + [thioredoxin]-dithiol = prostaglandin F2alpha + [thioredoxin]-disulfide</text>
        <dbReference type="Rhea" id="RHEA:28214"/>
        <dbReference type="Rhea" id="RHEA-COMP:10698"/>
        <dbReference type="Rhea" id="RHEA-COMP:10700"/>
        <dbReference type="ChEBI" id="CHEBI:29950"/>
        <dbReference type="ChEBI" id="CHEBI:50058"/>
        <dbReference type="ChEBI" id="CHEBI:57404"/>
        <dbReference type="ChEBI" id="CHEBI:57405"/>
        <dbReference type="EC" id="1.11.1.20"/>
    </reaction>
</comment>
<comment type="similarity">
    <text evidence="11">Belongs to the peroxiredoxin-like PRXL2 family. Prostamide/prostaglandin F synthase subfamily.</text>
</comment>
<reference evidence="18" key="1">
    <citation type="submission" date="2003-08" db="EMBL/GenBank/DDBJ databases">
        <authorList>
            <person name="Birren B."/>
            <person name="Nusbaum C."/>
            <person name="Abebe A."/>
            <person name="Abouelleil A."/>
            <person name="Adekoya E."/>
            <person name="Ait-zahra M."/>
            <person name="Allen N."/>
            <person name="Allen T."/>
            <person name="An P."/>
            <person name="Anderson M."/>
            <person name="Anderson S."/>
            <person name="Arachchi H."/>
            <person name="Armbruster J."/>
            <person name="Bachantsang P."/>
            <person name="Baldwin J."/>
            <person name="Barry A."/>
            <person name="Bayul T."/>
            <person name="Blitshsteyn B."/>
            <person name="Bloom T."/>
            <person name="Blye J."/>
            <person name="Boguslavskiy L."/>
            <person name="Borowsky M."/>
            <person name="Boukhgalter B."/>
            <person name="Brunache A."/>
            <person name="Butler J."/>
            <person name="Calixte N."/>
            <person name="Calvo S."/>
            <person name="Camarata J."/>
            <person name="Campo K."/>
            <person name="Chang J."/>
            <person name="Cheshatsang Y."/>
            <person name="Citroen M."/>
            <person name="Collymore A."/>
            <person name="Considine T."/>
            <person name="Cook A."/>
            <person name="Cooke P."/>
            <person name="Corum B."/>
            <person name="Cuomo C."/>
            <person name="David R."/>
            <person name="Dawoe T."/>
            <person name="Degray S."/>
            <person name="Dodge S."/>
            <person name="Dooley K."/>
            <person name="Dorje P."/>
            <person name="Dorjee K."/>
            <person name="Dorris L."/>
            <person name="Duffey N."/>
            <person name="Dupes A."/>
            <person name="Elkins T."/>
            <person name="Engels R."/>
            <person name="Erickson J."/>
            <person name="Farina A."/>
            <person name="Faro S."/>
            <person name="Ferreira P."/>
            <person name="Fischer H."/>
            <person name="Fitzgerald M."/>
            <person name="Foley K."/>
            <person name="Gage D."/>
            <person name="Galagan J."/>
            <person name="Gearin G."/>
            <person name="Gnerre S."/>
            <person name="Gnirke A."/>
            <person name="Goyette A."/>
            <person name="Graham J."/>
            <person name="Grandbois E."/>
            <person name="Gyaltsen K."/>
            <person name="Hafez N."/>
            <person name="Hagopian D."/>
            <person name="Hagos B."/>
            <person name="Hall J."/>
            <person name="Hatcher B."/>
            <person name="Heller A."/>
            <person name="Higgins H."/>
            <person name="Honan T."/>
            <person name="Horn A."/>
            <person name="Houde N."/>
            <person name="Hughes L."/>
            <person name="Hulme W."/>
            <person name="Husby E."/>
            <person name="Iliev I."/>
            <person name="Jaffe D."/>
            <person name="Jones C."/>
            <person name="Kamal M."/>
            <person name="Kamat A."/>
            <person name="Kamvysselis M."/>
            <person name="Karlsson E."/>
            <person name="Kells C."/>
            <person name="Kieu A."/>
            <person name="Kisner P."/>
            <person name="Kodira C."/>
            <person name="Kulbokas E."/>
            <person name="Labutti K."/>
            <person name="Lama D."/>
            <person name="Landers T."/>
            <person name="Leger J."/>
            <person name="Levine S."/>
            <person name="Lewis D."/>
            <person name="Lewis T."/>
            <person name="Lindblad-toh K."/>
            <person name="Liu X."/>
            <person name="Lokyitsang T."/>
            <person name="Lokyitsang Y."/>
            <person name="Lucien O."/>
            <person name="Lui A."/>
            <person name="Ma L.J."/>
            <person name="Mabbitt R."/>
            <person name="Macdonald J."/>
            <person name="Maclean C."/>
            <person name="Major J."/>
            <person name="Manning J."/>
            <person name="Marabella R."/>
            <person name="Maru K."/>
            <person name="Matthews C."/>
            <person name="Mauceli E."/>
            <person name="Mccarthy M."/>
            <person name="Mcdonough S."/>
            <person name="Mcghee T."/>
            <person name="Meldrim J."/>
            <person name="Meneus L."/>
            <person name="Mesirov J."/>
            <person name="Mihalev A."/>
            <person name="Mihova T."/>
            <person name="Mikkelsen T."/>
            <person name="Mlenga V."/>
            <person name="Moru K."/>
            <person name="Mozes J."/>
            <person name="Mulrain L."/>
            <person name="Munson G."/>
            <person name="Naylor J."/>
            <person name="Newes C."/>
            <person name="Nguyen C."/>
            <person name="Nguyen N."/>
            <person name="Nguyen T."/>
            <person name="Nicol R."/>
            <person name="Nielsen C."/>
            <person name="Nizzari M."/>
            <person name="Norbu C."/>
            <person name="Norbu N."/>
            <person name="O'donnell P."/>
            <person name="Okoawo O."/>
            <person name="O'leary S."/>
            <person name="Omotosho B."/>
            <person name="O'neill K."/>
            <person name="Osman S."/>
            <person name="Parker S."/>
            <person name="Perrin D."/>
            <person name="Phunkhang P."/>
            <person name="Piqani B."/>
            <person name="Purcell S."/>
            <person name="Rachupka T."/>
            <person name="Ramasamy U."/>
            <person name="Rameau R."/>
            <person name="Ray V."/>
            <person name="Raymond C."/>
            <person name="Retta R."/>
            <person name="Richardson S."/>
            <person name="Rise C."/>
            <person name="Rodriguez J."/>
            <person name="Rogers J."/>
            <person name="Rogov P."/>
            <person name="Rutman M."/>
            <person name="Schupbach R."/>
            <person name="Seaman C."/>
            <person name="Settipalli S."/>
            <person name="Sharpe T."/>
            <person name="Sheridan J."/>
            <person name="Sherpa N."/>
            <person name="Shi J."/>
            <person name="Smirnov S."/>
            <person name="Smith C."/>
            <person name="Sougnez C."/>
            <person name="Spencer B."/>
            <person name="Stalker J."/>
            <person name="Stange-thomann N."/>
            <person name="Stavropoulos S."/>
            <person name="Stetson K."/>
            <person name="Stone C."/>
            <person name="Stone S."/>
            <person name="Stubbs M."/>
            <person name="Talamas J."/>
            <person name="Tchuinga P."/>
            <person name="Tenzing P."/>
            <person name="Tesfaye S."/>
            <person name="Theodore J."/>
            <person name="Thoulutsang Y."/>
            <person name="Topham K."/>
            <person name="Towey S."/>
            <person name="Tsamla T."/>
            <person name="Tsomo N."/>
            <person name="Vallee D."/>
            <person name="Vassiliev H."/>
            <person name="Venkataraman V."/>
            <person name="Vinson J."/>
            <person name="Vo A."/>
            <person name="Wade C."/>
            <person name="Wang S."/>
            <person name="Wangchuk T."/>
            <person name="Wangdi T."/>
            <person name="Whittaker C."/>
            <person name="Wilkinson J."/>
            <person name="Wu Y."/>
            <person name="Wyman D."/>
            <person name="Yadav S."/>
            <person name="Yang S."/>
            <person name="Yang X."/>
            <person name="Yeager S."/>
            <person name="Yee E."/>
            <person name="Young G."/>
            <person name="Zainoun J."/>
            <person name="Zembeck L."/>
            <person name="Zimmer A."/>
            <person name="Zody M."/>
            <person name="Lander E."/>
        </authorList>
    </citation>
    <scope>NUCLEOTIDE SEQUENCE [LARGE SCALE GENOMIC DNA]</scope>
</reference>
<evidence type="ECO:0000256" key="9">
    <source>
        <dbReference type="ARBA" id="ARBA00023098"/>
    </source>
</evidence>
<dbReference type="AlphaFoldDB" id="H2YBS8"/>
<evidence type="ECO:0000256" key="13">
    <source>
        <dbReference type="ARBA" id="ARBA00040768"/>
    </source>
</evidence>
<dbReference type="HOGENOM" id="CLU_094994_1_0_1"/>
<evidence type="ECO:0000256" key="5">
    <source>
        <dbReference type="ARBA" id="ARBA00022585"/>
    </source>
</evidence>
<evidence type="ECO:0000313" key="17">
    <source>
        <dbReference type="Ensembl" id="ENSCSAVP00000002776.1"/>
    </source>
</evidence>
<keyword evidence="6" id="KW-0276">Fatty acid metabolism</keyword>
<keyword evidence="4" id="KW-0444">Lipid biosynthesis</keyword>
<keyword evidence="7" id="KW-0521">NADP</keyword>
<dbReference type="PANTHER" id="PTHR28630">
    <property type="match status" value="1"/>
</dbReference>
<evidence type="ECO:0000256" key="14">
    <source>
        <dbReference type="ARBA" id="ARBA00041838"/>
    </source>
</evidence>
<dbReference type="OMA" id="QNIDGNM"/>
<accession>H2YBS8</accession>
<evidence type="ECO:0000313" key="18">
    <source>
        <dbReference type="Proteomes" id="UP000007875"/>
    </source>
</evidence>
<keyword evidence="2" id="KW-0963">Cytoplasm</keyword>
<dbReference type="GeneTree" id="ENSGT00940000165161"/>
<evidence type="ECO:0000256" key="1">
    <source>
        <dbReference type="ARBA" id="ARBA00004514"/>
    </source>
</evidence>
<reference evidence="17" key="2">
    <citation type="submission" date="2025-08" db="UniProtKB">
        <authorList>
            <consortium name="Ensembl"/>
        </authorList>
    </citation>
    <scope>IDENTIFICATION</scope>
</reference>
<evidence type="ECO:0000256" key="10">
    <source>
        <dbReference type="ARBA" id="ARBA00037117"/>
    </source>
</evidence>
<evidence type="ECO:0000256" key="16">
    <source>
        <dbReference type="ARBA" id="ARBA00048626"/>
    </source>
</evidence>
<keyword evidence="9" id="KW-0443">Lipid metabolism</keyword>
<evidence type="ECO:0000256" key="8">
    <source>
        <dbReference type="ARBA" id="ARBA00023002"/>
    </source>
</evidence>
<evidence type="ECO:0000256" key="2">
    <source>
        <dbReference type="ARBA" id="ARBA00022490"/>
    </source>
</evidence>
<protein>
    <recommendedName>
        <fullName evidence="13">Prostamide/prostaglandin F synthase</fullName>
        <ecNumber evidence="12">1.11.1.20</ecNumber>
    </recommendedName>
    <alternativeName>
        <fullName evidence="14">Peroxiredoxin-like 2B</fullName>
    </alternativeName>
</protein>
<name>H2YBS8_CIOSA</name>
<comment type="catalytic activity">
    <reaction evidence="16">
        <text>prostamide F2alpha + [thioredoxin]-disulfide = prostamide H2 + [thioredoxin]-dithiol</text>
        <dbReference type="Rhea" id="RHEA:26373"/>
        <dbReference type="Rhea" id="RHEA-COMP:10698"/>
        <dbReference type="Rhea" id="RHEA-COMP:10700"/>
        <dbReference type="ChEBI" id="CHEBI:29950"/>
        <dbReference type="ChEBI" id="CHEBI:50058"/>
        <dbReference type="ChEBI" id="CHEBI:53081"/>
        <dbReference type="ChEBI" id="CHEBI:53082"/>
        <dbReference type="EC" id="1.11.1.20"/>
    </reaction>
</comment>
<dbReference type="GO" id="GO:0047017">
    <property type="term" value="F:prostaglandin F synthase activity"/>
    <property type="evidence" value="ECO:0007669"/>
    <property type="project" value="TreeGrafter"/>
</dbReference>
<dbReference type="Pfam" id="PF13911">
    <property type="entry name" value="AhpC-TSA_2"/>
    <property type="match status" value="1"/>
</dbReference>
<evidence type="ECO:0000256" key="15">
    <source>
        <dbReference type="ARBA" id="ARBA00047917"/>
    </source>
</evidence>
<keyword evidence="3" id="KW-0644">Prostaglandin metabolism</keyword>
<keyword evidence="8" id="KW-0560">Oxidoreductase</keyword>
<comment type="subcellular location">
    <subcellularLocation>
        <location evidence="1">Cytoplasm</location>
        <location evidence="1">Cytosol</location>
    </subcellularLocation>
</comment>
<sequence>MSSLQPIFDKNNVKLVGVAPESLGLEEFQKLNLFSGDLYIDEKKKCYTDLGFSNYSFMGALGAAVDKDTRDIANKAKKEGISGNIKGDWYQMGGVLIVKKGGEVLKLYKQQKGSDHMKNQEILDVLGIKAEAKAGTEAQPECSDVCGLPPKK</sequence>
<dbReference type="FunFam" id="3.40.30.10:FF:000243">
    <property type="entry name" value="Prostamide/prostaglandin F synthase"/>
    <property type="match status" value="1"/>
</dbReference>
<keyword evidence="5" id="KW-0643">Prostaglandin biosynthesis</keyword>
<organism evidence="17 18">
    <name type="scientific">Ciona savignyi</name>
    <name type="common">Pacific transparent sea squirt</name>
    <dbReference type="NCBI Taxonomy" id="51511"/>
    <lineage>
        <taxon>Eukaryota</taxon>
        <taxon>Metazoa</taxon>
        <taxon>Chordata</taxon>
        <taxon>Tunicata</taxon>
        <taxon>Ascidiacea</taxon>
        <taxon>Phlebobranchia</taxon>
        <taxon>Cionidae</taxon>
        <taxon>Ciona</taxon>
    </lineage>
</organism>
<dbReference type="Ensembl" id="ENSCSAVT00000002820.1">
    <property type="protein sequence ID" value="ENSCSAVP00000002776.1"/>
    <property type="gene ID" value="ENSCSAVG00000001651.1"/>
</dbReference>
<dbReference type="GO" id="GO:0001516">
    <property type="term" value="P:prostaglandin biosynthetic process"/>
    <property type="evidence" value="ECO:0007669"/>
    <property type="project" value="UniProtKB-KW"/>
</dbReference>
<keyword evidence="18" id="KW-1185">Reference proteome</keyword>
<dbReference type="Proteomes" id="UP000007875">
    <property type="component" value="Unassembled WGS sequence"/>
</dbReference>
<dbReference type="EC" id="1.11.1.20" evidence="12"/>